<feature type="compositionally biased region" description="Low complexity" evidence="1">
    <location>
        <begin position="1"/>
        <end position="18"/>
    </location>
</feature>
<feature type="region of interest" description="Disordered" evidence="1">
    <location>
        <begin position="1"/>
        <end position="66"/>
    </location>
</feature>
<feature type="compositionally biased region" description="Acidic residues" evidence="1">
    <location>
        <begin position="714"/>
        <end position="726"/>
    </location>
</feature>
<accession>E1ZDM1</accession>
<evidence type="ECO:0000256" key="1">
    <source>
        <dbReference type="SAM" id="MobiDB-lite"/>
    </source>
</evidence>
<dbReference type="InParanoid" id="E1ZDM1"/>
<feature type="compositionally biased region" description="Low complexity" evidence="1">
    <location>
        <begin position="785"/>
        <end position="810"/>
    </location>
</feature>
<dbReference type="InterPro" id="IPR026314">
    <property type="entry name" value="YLP_motif_con_p1"/>
</dbReference>
<dbReference type="RefSeq" id="XP_005847984.1">
    <property type="nucleotide sequence ID" value="XM_005847922.1"/>
</dbReference>
<dbReference type="PANTHER" id="PTHR13413">
    <property type="entry name" value="YLP MOTIF CONTAINING PROTEIN NUCLEAR PROTEIN ZAP"/>
    <property type="match status" value="1"/>
</dbReference>
<proteinExistence type="predicted"/>
<dbReference type="GeneID" id="17355261"/>
<feature type="compositionally biased region" description="Low complexity" evidence="1">
    <location>
        <begin position="840"/>
        <end position="860"/>
    </location>
</feature>
<feature type="compositionally biased region" description="Acidic residues" evidence="1">
    <location>
        <begin position="879"/>
        <end position="889"/>
    </location>
</feature>
<sequence length="1070" mass="116243">MLALSVASAGPPAAGSAAARRRLPPVPLPLCSRSRQPQQPARAASSSSEPLESGPQDADALLQRAAHLRAEQQRLEREAASLAASLKGLPSAQQRVVLEALGLQRQQQQAQQQKQQAAPTPLEAAPQGQQQQQPSMRQRAAAGAQAEPPLAAVQGSDDWLAALPPHLQQEFKQSGLAAALQEQAEAVQREQEWAGSEEFGGGDMEALARMIEEGQELPPMPAQEVRLAQGGACLSRWVVLLIYLLSCGCCRVQWEREPEPADEFRARLQGSIDYMNADLKGSKHPKQQKQRKKKWQEQQEAADGGQTEGEAAAPGGGRGDGGAEAQEGEAGSGEVGEELQRQIAAAEAAAEQHTSDTFATWRAGRMFAGRPDLAAAYARGWSQSKRWDKMWESGEAEEEVMTEEVRRSVPAPPLPPDVRLVFKAAERIAYVLRRAHMDSTDPDAPLLALQSKGLVSEQLLLQDPFIQCQSLDRALNYMKRLRLAGAKLDLSTLMLRCGNYSPQMEWKVTIDCFLDLPYPPWFYGWVALNQGASSAAASSVGAAPGPLALGAAASLEAAEAAAVEERRRIEEQDAALAVMLLEAAQAAAEAAGRPLDDQAVLSVMKTAAGVALRRQREQEAAEAAQAAASMQASAEADEAMEEEARQPGGAPWRDPDPADLAPAELVGVHSEPYVHDGQKRRHRWVLLDFEKRHRQLGRQQFDVYPRHPPAAAAAEEEEEEEEEEEGGGARAGAGAQGASAQQQQQLGEEWDEEAEEARFQEEVRRQYRLLLPAALLAEDWGREGQQQAQQQQPLQQQAQQQPLQQQQQAQEASRRGSGSSGSGSGVARASSKTKRRRDAGAGAAAGSAGAAEGPAPDASGSTGSAQRRDQQQAQPQQEPEQESVEEEEEELFPFVFDWERQRRRQEAGRELRQVLGANFDKAMAQLPHMGRTRGRNSNATLNQEADEEGTGWLGGECMTVQATFTYTMDASSCLVDTVGITWGAVHGLHLLELTDVFDVYLEATGLLHEAECAQDEEEEEELRQQGVVVTRRDASKRGVAEGQRVGRSACWRPISRQVAQQQEQADEGQQ</sequence>
<dbReference type="OrthoDB" id="515387at2759"/>
<feature type="compositionally biased region" description="Basic residues" evidence="1">
    <location>
        <begin position="282"/>
        <end position="294"/>
    </location>
</feature>
<dbReference type="EMBL" id="GL433843">
    <property type="protein sequence ID" value="EFN55882.1"/>
    <property type="molecule type" value="Genomic_DNA"/>
</dbReference>
<feature type="compositionally biased region" description="Low complexity" evidence="1">
    <location>
        <begin position="29"/>
        <end position="48"/>
    </location>
</feature>
<feature type="region of interest" description="Disordered" evidence="1">
    <location>
        <begin position="699"/>
        <end position="757"/>
    </location>
</feature>
<dbReference type="AlphaFoldDB" id="E1ZDM1"/>
<protein>
    <submittedName>
        <fullName evidence="2">Uncharacterized protein</fullName>
    </submittedName>
</protein>
<dbReference type="GO" id="GO:0005634">
    <property type="term" value="C:nucleus"/>
    <property type="evidence" value="ECO:0007669"/>
    <property type="project" value="InterPro"/>
</dbReference>
<keyword evidence="3" id="KW-1185">Reference proteome</keyword>
<feature type="compositionally biased region" description="Basic and acidic residues" evidence="1">
    <location>
        <begin position="1030"/>
        <end position="1039"/>
    </location>
</feature>
<organism evidence="3">
    <name type="scientific">Chlorella variabilis</name>
    <name type="common">Green alga</name>
    <dbReference type="NCBI Taxonomy" id="554065"/>
    <lineage>
        <taxon>Eukaryota</taxon>
        <taxon>Viridiplantae</taxon>
        <taxon>Chlorophyta</taxon>
        <taxon>core chlorophytes</taxon>
        <taxon>Trebouxiophyceae</taxon>
        <taxon>Chlorellales</taxon>
        <taxon>Chlorellaceae</taxon>
        <taxon>Chlorella clade</taxon>
        <taxon>Chlorella</taxon>
    </lineage>
</organism>
<feature type="compositionally biased region" description="Low complexity" evidence="1">
    <location>
        <begin position="304"/>
        <end position="313"/>
    </location>
</feature>
<feature type="region of interest" description="Disordered" evidence="1">
    <location>
        <begin position="276"/>
        <end position="357"/>
    </location>
</feature>
<dbReference type="Proteomes" id="UP000008141">
    <property type="component" value="Unassembled WGS sequence"/>
</dbReference>
<feature type="compositionally biased region" description="Low complexity" evidence="1">
    <location>
        <begin position="736"/>
        <end position="747"/>
    </location>
</feature>
<dbReference type="GO" id="GO:0032204">
    <property type="term" value="P:regulation of telomere maintenance"/>
    <property type="evidence" value="ECO:0007669"/>
    <property type="project" value="TreeGrafter"/>
</dbReference>
<feature type="region of interest" description="Disordered" evidence="1">
    <location>
        <begin position="109"/>
        <end position="150"/>
    </location>
</feature>
<evidence type="ECO:0000313" key="3">
    <source>
        <dbReference type="Proteomes" id="UP000008141"/>
    </source>
</evidence>
<dbReference type="PANTHER" id="PTHR13413:SF0">
    <property type="entry name" value="YLP MOTIF-CONTAINING PROTEIN 1"/>
    <property type="match status" value="1"/>
</dbReference>
<dbReference type="KEGG" id="cvr:CHLNCDRAFT_57776"/>
<feature type="region of interest" description="Disordered" evidence="1">
    <location>
        <begin position="782"/>
        <end position="889"/>
    </location>
</feature>
<reference evidence="2 3" key="1">
    <citation type="journal article" date="2010" name="Plant Cell">
        <title>The Chlorella variabilis NC64A genome reveals adaptation to photosymbiosis, coevolution with viruses, and cryptic sex.</title>
        <authorList>
            <person name="Blanc G."/>
            <person name="Duncan G."/>
            <person name="Agarkova I."/>
            <person name="Borodovsky M."/>
            <person name="Gurnon J."/>
            <person name="Kuo A."/>
            <person name="Lindquist E."/>
            <person name="Lucas S."/>
            <person name="Pangilinan J."/>
            <person name="Polle J."/>
            <person name="Salamov A."/>
            <person name="Terry A."/>
            <person name="Yamada T."/>
            <person name="Dunigan D.D."/>
            <person name="Grigoriev I.V."/>
            <person name="Claverie J.M."/>
            <person name="Van Etten J.L."/>
        </authorList>
    </citation>
    <scope>NUCLEOTIDE SEQUENCE [LARGE SCALE GENOMIC DNA]</scope>
    <source>
        <strain evidence="2 3">NC64A</strain>
    </source>
</reference>
<gene>
    <name evidence="2" type="ORF">CHLNCDRAFT_57776</name>
</gene>
<feature type="region of interest" description="Disordered" evidence="1">
    <location>
        <begin position="621"/>
        <end position="660"/>
    </location>
</feature>
<feature type="region of interest" description="Disordered" evidence="1">
    <location>
        <begin position="1017"/>
        <end position="1045"/>
    </location>
</feature>
<evidence type="ECO:0000313" key="2">
    <source>
        <dbReference type="EMBL" id="EFN55882.1"/>
    </source>
</evidence>
<feature type="compositionally biased region" description="Low complexity" evidence="1">
    <location>
        <begin position="621"/>
        <end position="634"/>
    </location>
</feature>
<name>E1ZDM1_CHLVA</name>